<comment type="caution">
    <text evidence="2">The sequence shown here is derived from an EMBL/GenBank/DDBJ whole genome shotgun (WGS) entry which is preliminary data.</text>
</comment>
<dbReference type="RefSeq" id="WP_263414162.1">
    <property type="nucleotide sequence ID" value="NZ_BAABBH010000001.1"/>
</dbReference>
<dbReference type="SUPFAM" id="SSF88659">
    <property type="entry name" value="Sigma3 and sigma4 domains of RNA polymerase sigma factors"/>
    <property type="match status" value="1"/>
</dbReference>
<evidence type="ECO:0000313" key="2">
    <source>
        <dbReference type="EMBL" id="MFN2974268.1"/>
    </source>
</evidence>
<protein>
    <submittedName>
        <fullName evidence="2">RNA polymerase sigma factor</fullName>
    </submittedName>
</protein>
<name>A0ABW9KGC7_9BACT</name>
<feature type="region of interest" description="Disordered" evidence="1">
    <location>
        <begin position="1"/>
        <end position="28"/>
    </location>
</feature>
<dbReference type="InterPro" id="IPR013324">
    <property type="entry name" value="RNA_pol_sigma_r3/r4-like"/>
</dbReference>
<sequence length="213" mass="23545">MNQTVPAAKILTMPTRSNAGDSAAPAGSPVWSTEGNLAKAVAFLHASASTESQPVAVPRSPLRVVITPQTAFYRKYTEAMLRRYGAMALQKGRVPSLLGRELFRGKVTSYRIHGFDDVIIFVADVERCLKLLSPEQQRLIVRVAVQEYTLAETASMLRWSMRSTQRRYHEALDELTAIFQKRGLMQQVPGISDALLKSCQEEETGGVAVSYAE</sequence>
<evidence type="ECO:0000313" key="3">
    <source>
        <dbReference type="Proteomes" id="UP001634747"/>
    </source>
</evidence>
<keyword evidence="3" id="KW-1185">Reference proteome</keyword>
<evidence type="ECO:0000256" key="1">
    <source>
        <dbReference type="SAM" id="MobiDB-lite"/>
    </source>
</evidence>
<organism evidence="2 3">
    <name type="scientific">Terriglobus aquaticus</name>
    <dbReference type="NCBI Taxonomy" id="940139"/>
    <lineage>
        <taxon>Bacteria</taxon>
        <taxon>Pseudomonadati</taxon>
        <taxon>Acidobacteriota</taxon>
        <taxon>Terriglobia</taxon>
        <taxon>Terriglobales</taxon>
        <taxon>Acidobacteriaceae</taxon>
        <taxon>Terriglobus</taxon>
    </lineage>
</organism>
<gene>
    <name evidence="2" type="ORF">ACK2TP_00690</name>
</gene>
<reference evidence="2 3" key="1">
    <citation type="submission" date="2024-12" db="EMBL/GenBank/DDBJ databases">
        <authorList>
            <person name="Lee Y."/>
        </authorList>
    </citation>
    <scope>NUCLEOTIDE SEQUENCE [LARGE SCALE GENOMIC DNA]</scope>
    <source>
        <strain evidence="2 3">03SUJ4</strain>
    </source>
</reference>
<accession>A0ABW9KGC7</accession>
<dbReference type="Gene3D" id="1.10.10.10">
    <property type="entry name" value="Winged helix-like DNA-binding domain superfamily/Winged helix DNA-binding domain"/>
    <property type="match status" value="1"/>
</dbReference>
<dbReference type="Proteomes" id="UP001634747">
    <property type="component" value="Unassembled WGS sequence"/>
</dbReference>
<dbReference type="InterPro" id="IPR036388">
    <property type="entry name" value="WH-like_DNA-bd_sf"/>
</dbReference>
<proteinExistence type="predicted"/>
<dbReference type="EMBL" id="JBJYXY010000001">
    <property type="protein sequence ID" value="MFN2974268.1"/>
    <property type="molecule type" value="Genomic_DNA"/>
</dbReference>